<dbReference type="CDD" id="cd13891">
    <property type="entry name" value="CuRO_3_CotA_like"/>
    <property type="match status" value="1"/>
</dbReference>
<comment type="similarity">
    <text evidence="1">Belongs to the multicopper oxidase family.</text>
</comment>
<dbReference type="CDD" id="cd13844">
    <property type="entry name" value="CuRO_1_BOD_CotA_like"/>
    <property type="match status" value="1"/>
</dbReference>
<protein>
    <submittedName>
        <fullName evidence="4">Bilirubin oxidase</fullName>
        <ecNumber evidence="4">1.3.3.5</ecNumber>
    </submittedName>
</protein>
<dbReference type="EMBL" id="JACJID010000007">
    <property type="protein sequence ID" value="MBA8930516.1"/>
    <property type="molecule type" value="Genomic_DNA"/>
</dbReference>
<keyword evidence="4" id="KW-0560">Oxidoreductase</keyword>
<dbReference type="EC" id="1.3.3.5" evidence="4"/>
<evidence type="ECO:0000256" key="1">
    <source>
        <dbReference type="ARBA" id="ARBA00010609"/>
    </source>
</evidence>
<comment type="caution">
    <text evidence="4">The sequence shown here is derived from an EMBL/GenBank/DDBJ whole genome shotgun (WGS) entry which is preliminary data.</text>
</comment>
<gene>
    <name evidence="4" type="ORF">BC739_007763</name>
</gene>
<dbReference type="Proteomes" id="UP000517916">
    <property type="component" value="Unassembled WGS sequence"/>
</dbReference>
<dbReference type="Gene3D" id="2.60.40.420">
    <property type="entry name" value="Cupredoxins - blue copper proteins"/>
    <property type="match status" value="3"/>
</dbReference>
<organism evidence="4 5">
    <name type="scientific">Kutzneria viridogrisea</name>
    <dbReference type="NCBI Taxonomy" id="47990"/>
    <lineage>
        <taxon>Bacteria</taxon>
        <taxon>Bacillati</taxon>
        <taxon>Actinomycetota</taxon>
        <taxon>Actinomycetes</taxon>
        <taxon>Pseudonocardiales</taxon>
        <taxon>Pseudonocardiaceae</taxon>
        <taxon>Kutzneria</taxon>
    </lineage>
</organism>
<reference evidence="4 5" key="1">
    <citation type="submission" date="2020-08" db="EMBL/GenBank/DDBJ databases">
        <title>Genomic Encyclopedia of Archaeal and Bacterial Type Strains, Phase II (KMG-II): from individual species to whole genera.</title>
        <authorList>
            <person name="Goeker M."/>
        </authorList>
    </citation>
    <scope>NUCLEOTIDE SEQUENCE [LARGE SCALE GENOMIC DNA]</scope>
    <source>
        <strain evidence="4 5">DSM 43850</strain>
    </source>
</reference>
<keyword evidence="5" id="KW-1185">Reference proteome</keyword>
<dbReference type="InterPro" id="IPR011706">
    <property type="entry name" value="Cu-oxidase_C"/>
</dbReference>
<sequence length="645" mass="70131">MSMPSHAQARGSGPRRPALADRGARTGGTLDPARIAKYATAVRVLPVMPPGEPVPGIDNYTIGVRQFRQQILPPGLPSTLVWGYGSTFDATTFHSPGFTIEARAGRPVRVTWVNQLVDGDGHFLPHLLPVDQTLHWANPAGGVSGRDSCPMFTTTPGAYTGPVPVVAHLHGAHCSEENDGYPSAWYLPAARDLPAGYATVGSFYDRHRAQAADRLAVNWLPGTAVCQYPNDQPASTLWYHDHTLGMTRVNVHAGLAGYYLIRGGDWDLPPGTLPEPAPRHGGLPDTRHHEIALVVQDRSFNRDGSIFFPTGRGFFGDTPPDATFIPVSDVPPIWNPESFGNTMVVNGRTWPVLAVEPRRYRFRFLNACNARTLILKIAHNPLAARPARSALPFWQIGSDGGFLRAPVQLAQLLCAPAERADVIVDFTGLTVGTELYLINEGPDMAFNGAADATPADPATTGQVMKFVVTPLTSPDTSVPPAHLTLPAPRPATASDHTWKISLNEMRSRSYPQAPATAMLGTVHADGTANPLRWGAPVTETPVVNATQTWEIANFTADAHPIHIHQVQFQITNRQPFGGSPRPPESWETGLKDTVIAYPNEFTRFTARFDIPGRYVLHCHILDHEDNEMMRPIQAVLPRPSAAQTT</sequence>
<dbReference type="SUPFAM" id="SSF49503">
    <property type="entry name" value="Cupredoxins"/>
    <property type="match status" value="3"/>
</dbReference>
<dbReference type="Pfam" id="PF07731">
    <property type="entry name" value="Cu-oxidase_2"/>
    <property type="match status" value="1"/>
</dbReference>
<dbReference type="PANTHER" id="PTHR48267">
    <property type="entry name" value="CUPREDOXIN SUPERFAMILY PROTEIN"/>
    <property type="match status" value="1"/>
</dbReference>
<feature type="region of interest" description="Disordered" evidence="2">
    <location>
        <begin position="1"/>
        <end position="28"/>
    </location>
</feature>
<dbReference type="InterPro" id="IPR045087">
    <property type="entry name" value="Cu-oxidase_fam"/>
</dbReference>
<proteinExistence type="inferred from homology"/>
<dbReference type="PANTHER" id="PTHR48267:SF1">
    <property type="entry name" value="BILIRUBIN OXIDASE"/>
    <property type="match status" value="1"/>
</dbReference>
<name>A0ABR6BV76_9PSEU</name>
<evidence type="ECO:0000259" key="3">
    <source>
        <dbReference type="Pfam" id="PF07731"/>
    </source>
</evidence>
<feature type="domain" description="Plastocyanin-like" evidence="3">
    <location>
        <begin position="524"/>
        <end position="632"/>
    </location>
</feature>
<dbReference type="GO" id="GO:0047705">
    <property type="term" value="F:bilirubin oxidase activity"/>
    <property type="evidence" value="ECO:0007669"/>
    <property type="project" value="UniProtKB-EC"/>
</dbReference>
<evidence type="ECO:0000313" key="4">
    <source>
        <dbReference type="EMBL" id="MBA8930516.1"/>
    </source>
</evidence>
<dbReference type="CDD" id="cd13868">
    <property type="entry name" value="CuRO_2_CotA_like"/>
    <property type="match status" value="1"/>
</dbReference>
<evidence type="ECO:0000256" key="2">
    <source>
        <dbReference type="SAM" id="MobiDB-lite"/>
    </source>
</evidence>
<accession>A0ABR6BV76</accession>
<dbReference type="InterPro" id="IPR008972">
    <property type="entry name" value="Cupredoxin"/>
</dbReference>
<evidence type="ECO:0000313" key="5">
    <source>
        <dbReference type="Proteomes" id="UP000517916"/>
    </source>
</evidence>